<evidence type="ECO:0000256" key="5">
    <source>
        <dbReference type="SAM" id="Phobius"/>
    </source>
</evidence>
<name>A0A1N7CUD1_9EURY</name>
<dbReference type="GO" id="GO:0012505">
    <property type="term" value="C:endomembrane system"/>
    <property type="evidence" value="ECO:0007669"/>
    <property type="project" value="UniProtKB-SubCell"/>
</dbReference>
<keyword evidence="3 5" id="KW-1133">Transmembrane helix</keyword>
<reference evidence="7" key="1">
    <citation type="submission" date="2017-01" db="EMBL/GenBank/DDBJ databases">
        <authorList>
            <person name="Varghese N."/>
            <person name="Submissions S."/>
        </authorList>
    </citation>
    <scope>NUCLEOTIDE SEQUENCE [LARGE SCALE GENOMIC DNA]</scope>
    <source>
        <strain evidence="7">CGMCC 1.7737</strain>
    </source>
</reference>
<gene>
    <name evidence="6" type="ORF">SAMN05421858_3259</name>
</gene>
<evidence type="ECO:0000256" key="4">
    <source>
        <dbReference type="ARBA" id="ARBA00023136"/>
    </source>
</evidence>
<dbReference type="InterPro" id="IPR009078">
    <property type="entry name" value="Ferritin-like_SF"/>
</dbReference>
<proteinExistence type="predicted"/>
<evidence type="ECO:0000256" key="1">
    <source>
        <dbReference type="ARBA" id="ARBA00004127"/>
    </source>
</evidence>
<evidence type="ECO:0000313" key="6">
    <source>
        <dbReference type="EMBL" id="SIR67173.1"/>
    </source>
</evidence>
<dbReference type="GO" id="GO:0005384">
    <property type="term" value="F:manganese ion transmembrane transporter activity"/>
    <property type="evidence" value="ECO:0007669"/>
    <property type="project" value="InterPro"/>
</dbReference>
<dbReference type="PANTHER" id="PTHR31851">
    <property type="entry name" value="FE(2+)/MN(2+) TRANSPORTER PCL1"/>
    <property type="match status" value="1"/>
</dbReference>
<dbReference type="Proteomes" id="UP000186914">
    <property type="component" value="Unassembled WGS sequence"/>
</dbReference>
<dbReference type="CDD" id="cd02433">
    <property type="entry name" value="Nodulin-21_like_2"/>
    <property type="match status" value="1"/>
</dbReference>
<evidence type="ECO:0000313" key="7">
    <source>
        <dbReference type="Proteomes" id="UP000186914"/>
    </source>
</evidence>
<feature type="transmembrane region" description="Helical" evidence="5">
    <location>
        <begin position="174"/>
        <end position="198"/>
    </location>
</feature>
<dbReference type="AlphaFoldDB" id="A0A1N7CUD1"/>
<dbReference type="GO" id="GO:0030026">
    <property type="term" value="P:intracellular manganese ion homeostasis"/>
    <property type="evidence" value="ECO:0007669"/>
    <property type="project" value="InterPro"/>
</dbReference>
<protein>
    <submittedName>
        <fullName evidence="6">Predicted Fe2+/Mn2+ transporter, VIT1/CCC1 family</fullName>
    </submittedName>
</protein>
<sequence length="376" mass="39594">MASEDSVDRYQANRQAEIDSSSIYRAIADAESRSELAEVYRRLATTEEEHAQFWETQLQAAGVQPGDRHPSWRARTLGWLAHRFGPAVVLPIVTAGERTDSRDYAIQPEAKDTDLPRHEQSHARLLDEIEMTTGGGLEGGALAQLEGRHRSASGNALRAAVLGANDGLVSNLSLVMGVAGAALSASSILITGLAGLIAGAGSMAMGEWLSVQSSRELYQRQIAIEAEELAAVPEEEEQELALIYQAKGLPQEQAEQLAAQLVANQEEALDTLAREELGINPEELGGSAWEAAGASFFLFAFGAIVPVLPFFFLTGIPAVGGSLVLSAGALFLIGAGITLLTGRSLLYSGFRQVIIGLAAAGLTYAVGSLIGVAVAG</sequence>
<dbReference type="InterPro" id="IPR008217">
    <property type="entry name" value="Ccc1_fam"/>
</dbReference>
<keyword evidence="7" id="KW-1185">Reference proteome</keyword>
<keyword evidence="2 5" id="KW-0812">Transmembrane</keyword>
<feature type="transmembrane region" description="Helical" evidence="5">
    <location>
        <begin position="296"/>
        <end position="316"/>
    </location>
</feature>
<dbReference type="SUPFAM" id="SSF47240">
    <property type="entry name" value="Ferritin-like"/>
    <property type="match status" value="1"/>
</dbReference>
<dbReference type="OrthoDB" id="292013at2157"/>
<dbReference type="EMBL" id="FTNO01000003">
    <property type="protein sequence ID" value="SIR67173.1"/>
    <property type="molecule type" value="Genomic_DNA"/>
</dbReference>
<evidence type="ECO:0000256" key="2">
    <source>
        <dbReference type="ARBA" id="ARBA00022692"/>
    </source>
</evidence>
<comment type="subcellular location">
    <subcellularLocation>
        <location evidence="1">Endomembrane system</location>
        <topology evidence="1">Multi-pass membrane protein</topology>
    </subcellularLocation>
</comment>
<dbReference type="Pfam" id="PF01988">
    <property type="entry name" value="VIT1"/>
    <property type="match status" value="1"/>
</dbReference>
<evidence type="ECO:0000256" key="3">
    <source>
        <dbReference type="ARBA" id="ARBA00022989"/>
    </source>
</evidence>
<keyword evidence="4 5" id="KW-0472">Membrane</keyword>
<accession>A0A1N7CUD1</accession>
<feature type="transmembrane region" description="Helical" evidence="5">
    <location>
        <begin position="322"/>
        <end position="341"/>
    </location>
</feature>
<organism evidence="6 7">
    <name type="scientific">Haladaptatus litoreus</name>
    <dbReference type="NCBI Taxonomy" id="553468"/>
    <lineage>
        <taxon>Archaea</taxon>
        <taxon>Methanobacteriati</taxon>
        <taxon>Methanobacteriota</taxon>
        <taxon>Stenosarchaea group</taxon>
        <taxon>Halobacteria</taxon>
        <taxon>Halobacteriales</taxon>
        <taxon>Haladaptataceae</taxon>
        <taxon>Haladaptatus</taxon>
    </lineage>
</organism>
<feature type="transmembrane region" description="Helical" evidence="5">
    <location>
        <begin position="353"/>
        <end position="375"/>
    </location>
</feature>